<protein>
    <submittedName>
        <fullName evidence="5">Uncharacterized protein LOC108051439</fullName>
    </submittedName>
</protein>
<keyword evidence="1" id="KW-0732">Signal</keyword>
<dbReference type="OrthoDB" id="8054395at2759"/>
<gene>
    <name evidence="5" type="primary">LOC108051439</name>
    <name evidence="3" type="synonym">108051439</name>
</gene>
<feature type="signal peptide" evidence="1">
    <location>
        <begin position="1"/>
        <end position="17"/>
    </location>
</feature>
<organism evidence="5">
    <name type="scientific">Drosophila rhopaloa</name>
    <name type="common">Fruit fly</name>
    <dbReference type="NCBI Taxonomy" id="1041015"/>
    <lineage>
        <taxon>Eukaryota</taxon>
        <taxon>Metazoa</taxon>
        <taxon>Ecdysozoa</taxon>
        <taxon>Arthropoda</taxon>
        <taxon>Hexapoda</taxon>
        <taxon>Insecta</taxon>
        <taxon>Pterygota</taxon>
        <taxon>Neoptera</taxon>
        <taxon>Endopterygota</taxon>
        <taxon>Diptera</taxon>
        <taxon>Brachycera</taxon>
        <taxon>Muscomorpha</taxon>
        <taxon>Ephydroidea</taxon>
        <taxon>Drosophilidae</taxon>
        <taxon>Drosophila</taxon>
        <taxon>Sophophora</taxon>
    </lineage>
</organism>
<reference evidence="3" key="3">
    <citation type="submission" date="2025-05" db="UniProtKB">
        <authorList>
            <consortium name="EnsemblMetazoa"/>
        </authorList>
    </citation>
    <scope>IDENTIFICATION</scope>
</reference>
<sequence>MLFKALTLFLAIGAVRGAVVPDSIEITAETTLIEFLRNSPALRSSELFNMECFDYYSPLLKAHVDKYDEDSRNCLEEYANAASLIDSSYNIARSALADSVKNTCYSLLTCDGLTSNEDAFQCLATSGPAGSAALGAASDEAFDHKTSLTEKLLAVQKTQSACLLEAQRTYKTNHGQCYDDLIACAGDPYWEFPTTNNFL</sequence>
<evidence type="ECO:0000313" key="4">
    <source>
        <dbReference type="Proteomes" id="UP001652680"/>
    </source>
</evidence>
<dbReference type="RefSeq" id="XP_016989041.1">
    <property type="nucleotide sequence ID" value="XM_017133552.1"/>
</dbReference>
<evidence type="ECO:0000259" key="2">
    <source>
        <dbReference type="Pfam" id="PF05267"/>
    </source>
</evidence>
<dbReference type="EnsemblMetazoa" id="XM_017133552.2">
    <property type="protein sequence ID" value="XP_016989041.1"/>
    <property type="gene ID" value="LOC108051439"/>
</dbReference>
<name>A0A6P4FV27_DRORH</name>
<dbReference type="Pfam" id="PF05267">
    <property type="entry name" value="DUF725"/>
    <property type="match status" value="1"/>
</dbReference>
<reference evidence="4" key="1">
    <citation type="journal article" date="2021" name="Elife">
        <title>Highly contiguous assemblies of 101 drosophilid genomes.</title>
        <authorList>
            <person name="Kim B.Y."/>
            <person name="Wang J.R."/>
            <person name="Miller D.E."/>
            <person name="Barmina O."/>
            <person name="Delaney E."/>
            <person name="Thompson A."/>
            <person name="Comeault A.A."/>
            <person name="Peede D."/>
            <person name="D'Agostino E.R."/>
            <person name="Pelaez J."/>
            <person name="Aguilar J.M."/>
            <person name="Haji D."/>
            <person name="Matsunaga T."/>
            <person name="Armstrong E.E."/>
            <person name="Zych M."/>
            <person name="Ogawa Y."/>
            <person name="Stamenkovic-Radak M."/>
            <person name="Jelic M."/>
            <person name="Veselinovic M.S."/>
            <person name="Tanaskovic M."/>
            <person name="Eric P."/>
            <person name="Gao J.J."/>
            <person name="Katoh T.K."/>
            <person name="Toda M.J."/>
            <person name="Watabe H."/>
            <person name="Watada M."/>
            <person name="Davis J.S."/>
            <person name="Moyle L.C."/>
            <person name="Manoli G."/>
            <person name="Bertolini E."/>
            <person name="Kostal V."/>
            <person name="Hawley R.S."/>
            <person name="Takahashi A."/>
            <person name="Jones C.D."/>
            <person name="Price D.K."/>
            <person name="Whiteman N."/>
            <person name="Kopp A."/>
            <person name="Matute D.R."/>
            <person name="Petrov D.A."/>
        </authorList>
    </citation>
    <scope>NUCLEOTIDE SEQUENCE [LARGE SCALE GENOMIC DNA]</scope>
</reference>
<dbReference type="GeneID" id="108051439"/>
<dbReference type="InterPro" id="IPR007931">
    <property type="entry name" value="TsetseEP"/>
</dbReference>
<dbReference type="AlphaFoldDB" id="A0A6P4FV27"/>
<evidence type="ECO:0000256" key="1">
    <source>
        <dbReference type="SAM" id="SignalP"/>
    </source>
</evidence>
<dbReference type="Proteomes" id="UP001652680">
    <property type="component" value="Unassembled WGS sequence"/>
</dbReference>
<keyword evidence="4" id="KW-1185">Reference proteome</keyword>
<accession>A0A6P4FV27</accession>
<feature type="domain" description="Protein TsetseEP" evidence="2">
    <location>
        <begin position="50"/>
        <end position="168"/>
    </location>
</feature>
<proteinExistence type="predicted"/>
<evidence type="ECO:0000313" key="3">
    <source>
        <dbReference type="EnsemblMetazoa" id="XP_016989041.1"/>
    </source>
</evidence>
<feature type="chain" id="PRO_5028264836" evidence="1">
    <location>
        <begin position="18"/>
        <end position="199"/>
    </location>
</feature>
<reference evidence="5" key="2">
    <citation type="submission" date="2025-04" db="UniProtKB">
        <authorList>
            <consortium name="RefSeq"/>
        </authorList>
    </citation>
    <scope>IDENTIFICATION</scope>
</reference>
<evidence type="ECO:0000313" key="5">
    <source>
        <dbReference type="RefSeq" id="XP_016989041.1"/>
    </source>
</evidence>